<dbReference type="InterPro" id="IPR013328">
    <property type="entry name" value="6PGD_dom2"/>
</dbReference>
<keyword evidence="5 6" id="KW-0570">Pentose shunt</keyword>
<dbReference type="OrthoDB" id="434986at2759"/>
<dbReference type="FunFam" id="1.10.1040.10:FF:000002">
    <property type="entry name" value="6-phosphogluconate dehydrogenase, decarboxylating"/>
    <property type="match status" value="1"/>
</dbReference>
<evidence type="ECO:0000256" key="7">
    <source>
        <dbReference type="PIRSR" id="PIRSR000109-1"/>
    </source>
</evidence>
<reference evidence="13" key="2">
    <citation type="journal article" date="2014" name="Nat. Genet.">
        <title>A reference genome for common bean and genome-wide analysis of dual domestications.</title>
        <authorList>
            <person name="Schmutz J."/>
            <person name="McClean P.E."/>
            <person name="Mamidi S."/>
            <person name="Wu G.A."/>
            <person name="Cannon S.B."/>
            <person name="Grimwood J."/>
            <person name="Jenkins J."/>
            <person name="Shu S."/>
            <person name="Song Q."/>
            <person name="Chavarro C."/>
            <person name="Torres-Torres M."/>
            <person name="Geffroy V."/>
            <person name="Moghaddam S.M."/>
            <person name="Gao D."/>
            <person name="Abernathy B."/>
            <person name="Barry K."/>
            <person name="Blair M."/>
            <person name="Brick M.A."/>
            <person name="Chovatia M."/>
            <person name="Gepts P."/>
            <person name="Goodstein D.M."/>
            <person name="Gonzales M."/>
            <person name="Hellsten U."/>
            <person name="Hyten D.L."/>
            <person name="Jia G."/>
            <person name="Kelly J.D."/>
            <person name="Kudrna D."/>
            <person name="Lee R."/>
            <person name="Richard M.M."/>
            <person name="Miklas P.N."/>
            <person name="Osorno J.M."/>
            <person name="Rodrigues J."/>
            <person name="Thareau V."/>
            <person name="Urrea C.A."/>
            <person name="Wang M."/>
            <person name="Yu Y."/>
            <person name="Zhang M."/>
            <person name="Wing R.A."/>
            <person name="Cregan P.B."/>
            <person name="Rokhsar D.S."/>
            <person name="Jackson S.A."/>
        </authorList>
    </citation>
    <scope>NUCLEOTIDE SEQUENCE [LARGE SCALE GENOMIC DNA]</scope>
    <source>
        <strain evidence="13">cv. G19833</strain>
    </source>
</reference>
<comment type="function">
    <text evidence="6">Catalyzes the oxidative decarboxylation of 6-phosphogluconate to ribulose 5-phosphate and CO(2), with concomitant reduction of NADP to NADPH.</text>
</comment>
<dbReference type="NCBIfam" id="TIGR00873">
    <property type="entry name" value="gnd"/>
    <property type="match status" value="1"/>
</dbReference>
<dbReference type="STRING" id="3885.V7B3B5"/>
<feature type="binding site" description="in other chain" evidence="8">
    <location>
        <position position="107"/>
    </location>
    <ligand>
        <name>substrate</name>
        <note>ligand shared between dimeric partners</note>
    </ligand>
</feature>
<dbReference type="SUPFAM" id="SSF51735">
    <property type="entry name" value="NAD(P)-binding Rossmann-fold domains"/>
    <property type="match status" value="1"/>
</dbReference>
<evidence type="ECO:0000256" key="3">
    <source>
        <dbReference type="ARBA" id="ARBA00023002"/>
    </source>
</evidence>
<feature type="binding site" description="in other chain" evidence="8">
    <location>
        <position position="293"/>
    </location>
    <ligand>
        <name>substrate</name>
        <note>ligand shared between dimeric partners</note>
    </ligand>
</feature>
<dbReference type="FunFam" id="3.40.50.720:FF:000007">
    <property type="entry name" value="6-phosphogluconate dehydrogenase, decarboxylating"/>
    <property type="match status" value="1"/>
</dbReference>
<feature type="binding site" description="in other chain" evidence="8">
    <location>
        <begin position="133"/>
        <end position="135"/>
    </location>
    <ligand>
        <name>substrate</name>
        <note>ligand shared between dimeric partners</note>
    </ligand>
</feature>
<dbReference type="EMBL" id="CM002295">
    <property type="protein sequence ID" value="ESW11364.1"/>
    <property type="molecule type" value="Genomic_DNA"/>
</dbReference>
<keyword evidence="3 6" id="KW-0560">Oxidoreductase</keyword>
<comment type="catalytic activity">
    <reaction evidence="6 10">
        <text>6-phospho-D-gluconate + NADP(+) = D-ribulose 5-phosphate + CO2 + NADPH</text>
        <dbReference type="Rhea" id="RHEA:10116"/>
        <dbReference type="ChEBI" id="CHEBI:16526"/>
        <dbReference type="ChEBI" id="CHEBI:57783"/>
        <dbReference type="ChEBI" id="CHEBI:58121"/>
        <dbReference type="ChEBI" id="CHEBI:58349"/>
        <dbReference type="ChEBI" id="CHEBI:58759"/>
        <dbReference type="EC" id="1.1.1.44"/>
    </reaction>
</comment>
<dbReference type="OMA" id="CVTHVGP"/>
<dbReference type="SMART" id="SM01350">
    <property type="entry name" value="6PGD"/>
    <property type="match status" value="1"/>
</dbReference>
<organism evidence="12 13">
    <name type="scientific">Phaseolus vulgaris</name>
    <name type="common">Kidney bean</name>
    <name type="synonym">French bean</name>
    <dbReference type="NCBI Taxonomy" id="3885"/>
    <lineage>
        <taxon>Eukaryota</taxon>
        <taxon>Viridiplantae</taxon>
        <taxon>Streptophyta</taxon>
        <taxon>Embryophyta</taxon>
        <taxon>Tracheophyta</taxon>
        <taxon>Spermatophyta</taxon>
        <taxon>Magnoliopsida</taxon>
        <taxon>eudicotyledons</taxon>
        <taxon>Gunneridae</taxon>
        <taxon>Pentapetalae</taxon>
        <taxon>rosids</taxon>
        <taxon>fabids</taxon>
        <taxon>Fabales</taxon>
        <taxon>Fabaceae</taxon>
        <taxon>Papilionoideae</taxon>
        <taxon>50 kb inversion clade</taxon>
        <taxon>NPAAA clade</taxon>
        <taxon>indigoferoid/millettioid clade</taxon>
        <taxon>Phaseoleae</taxon>
        <taxon>Phaseolus</taxon>
    </lineage>
</organism>
<dbReference type="InterPro" id="IPR006115">
    <property type="entry name" value="6PGDH_NADP-bd"/>
</dbReference>
<protein>
    <recommendedName>
        <fullName evidence="6 10">6-phosphogluconate dehydrogenase, decarboxylating</fullName>
        <ecNumber evidence="6 10">1.1.1.44</ecNumber>
    </recommendedName>
</protein>
<feature type="binding site" evidence="8">
    <location>
        <position position="459"/>
    </location>
    <ligand>
        <name>substrate</name>
        <note>ligand shared between dimeric partners</note>
    </ligand>
</feature>
<dbReference type="Gene3D" id="3.40.50.720">
    <property type="entry name" value="NAD(P)-binding Rossmann-like Domain"/>
    <property type="match status" value="1"/>
</dbReference>
<dbReference type="Gene3D" id="1.20.5.320">
    <property type="entry name" value="6-Phosphogluconate Dehydrogenase, domain 3"/>
    <property type="match status" value="1"/>
</dbReference>
<sequence length="483" mass="53244">MALPTTRIGLAGLAVMGQNLALNIAEKGFPISVYNRTTSKVDETVERAKLEGNLPVYGYHDPKAFVLSIRKPRVVIMLVKAGAPVDQTIKTLSAFMEKGDCIIDGGNEWYENTERREEAMSELGFLYLGMGVSGGEEGARNGPSLMPGGSFEAFKNIEDILLKVAAQVPDSGPCVTYIGKGGSGNFVKMIHNGIEYGDMQLIAEAYDVLKSVGKLSNEELQSVFSEWNKGELLSFLIEITADIFGIKDDKGEGYLVDKVLDKTGMKGTGKWTVQQAAELSVAAPTIEASLDARFLSGLKEERVEAAKVFKSGDIVTDQPVDKQQLIDDVRKALYAAKICSYAQGMNLIRAKSIEKGWDLQLGELARIWKGGCIIRAIFLDRIKQAYDRNPSLANLLVDPEFAKEILDRQSAWRRVVCLAVNSRISTPGMSASLNYFDSYSRESSPANLVQAQRDYFGAHTYERVDIEGSYHTEWFKLAKQSRI</sequence>
<feature type="active site" description="Proton donor" evidence="7">
    <location>
        <position position="195"/>
    </location>
</feature>
<feature type="binding site" evidence="9">
    <location>
        <position position="107"/>
    </location>
    <ligand>
        <name>NADP(+)</name>
        <dbReference type="ChEBI" id="CHEBI:58349"/>
    </ligand>
</feature>
<dbReference type="AlphaFoldDB" id="V7B3B5"/>
<evidence type="ECO:0000313" key="12">
    <source>
        <dbReference type="EMBL" id="ESW11363.1"/>
    </source>
</evidence>
<evidence type="ECO:0000256" key="6">
    <source>
        <dbReference type="PIRNR" id="PIRNR000109"/>
    </source>
</evidence>
<proteinExistence type="inferred from homology"/>
<feature type="active site" description="Proton acceptor" evidence="7">
    <location>
        <position position="188"/>
    </location>
</feature>
<evidence type="ECO:0000256" key="9">
    <source>
        <dbReference type="PIRSR" id="PIRSR000109-3"/>
    </source>
</evidence>
<accession>V7B3B5</accession>
<feature type="binding site" evidence="9">
    <location>
        <begin position="35"/>
        <end position="37"/>
    </location>
    <ligand>
        <name>NADP(+)</name>
        <dbReference type="ChEBI" id="CHEBI:58349"/>
    </ligand>
</feature>
<comment type="subunit">
    <text evidence="6">Homodimer.</text>
</comment>
<comment type="similarity">
    <text evidence="2 6 10">Belongs to the 6-phosphogluconate dehydrogenase family.</text>
</comment>
<dbReference type="Proteomes" id="UP000000226">
    <property type="component" value="Chromosome 8"/>
</dbReference>
<dbReference type="UniPathway" id="UPA00115">
    <property type="reaction ID" value="UER00410"/>
</dbReference>
<dbReference type="NCBIfam" id="NF006765">
    <property type="entry name" value="PRK09287.1"/>
    <property type="match status" value="1"/>
</dbReference>
<evidence type="ECO:0000256" key="4">
    <source>
        <dbReference type="ARBA" id="ARBA00023064"/>
    </source>
</evidence>
<dbReference type="Gramene" id="ESW11364">
    <property type="protein sequence ID" value="ESW11364"/>
    <property type="gene ID" value="PHAVU_008G023700g"/>
</dbReference>
<evidence type="ECO:0000256" key="2">
    <source>
        <dbReference type="ARBA" id="ARBA00008419"/>
    </source>
</evidence>
<dbReference type="Pfam" id="PF03446">
    <property type="entry name" value="NAD_binding_2"/>
    <property type="match status" value="1"/>
</dbReference>
<dbReference type="SMR" id="V7B3B5"/>
<dbReference type="eggNOG" id="KOG2653">
    <property type="taxonomic scope" value="Eukaryota"/>
</dbReference>
<evidence type="ECO:0000256" key="10">
    <source>
        <dbReference type="RuleBase" id="RU000485"/>
    </source>
</evidence>
<dbReference type="InterPro" id="IPR006113">
    <property type="entry name" value="6PGDH_Gnd/GntZ"/>
</dbReference>
<feature type="binding site" evidence="8">
    <location>
        <position position="453"/>
    </location>
    <ligand>
        <name>substrate</name>
        <note>ligand shared between dimeric partners</note>
    </ligand>
</feature>
<dbReference type="PIRSF" id="PIRSF000109">
    <property type="entry name" value="6PGD"/>
    <property type="match status" value="1"/>
</dbReference>
<dbReference type="PRINTS" id="PR00076">
    <property type="entry name" value="6PGDHDRGNASE"/>
</dbReference>
<dbReference type="InterPro" id="IPR008927">
    <property type="entry name" value="6-PGluconate_DH-like_C_sf"/>
</dbReference>
<dbReference type="Gramene" id="ESW11363">
    <property type="protein sequence ID" value="ESW11363"/>
    <property type="gene ID" value="PHAVU_008G023700g"/>
</dbReference>
<evidence type="ECO:0000259" key="11">
    <source>
        <dbReference type="SMART" id="SM01350"/>
    </source>
</evidence>
<feature type="binding site" evidence="9">
    <location>
        <begin position="79"/>
        <end position="81"/>
    </location>
    <ligand>
        <name>NADP(+)</name>
        <dbReference type="ChEBI" id="CHEBI:58349"/>
    </ligand>
</feature>
<keyword evidence="13" id="KW-1185">Reference proteome</keyword>
<dbReference type="GO" id="GO:0019521">
    <property type="term" value="P:D-gluconate metabolic process"/>
    <property type="evidence" value="ECO:0007669"/>
    <property type="project" value="UniProtKB-KW"/>
</dbReference>
<dbReference type="GO" id="GO:0006098">
    <property type="term" value="P:pentose-phosphate shunt"/>
    <property type="evidence" value="ECO:0007669"/>
    <property type="project" value="UniProtKB-UniPathway"/>
</dbReference>
<evidence type="ECO:0000313" key="13">
    <source>
        <dbReference type="Proteomes" id="UP000000226"/>
    </source>
</evidence>
<dbReference type="Gene3D" id="1.10.1040.10">
    <property type="entry name" value="N-(1-d-carboxylethyl)-l-norvaline Dehydrogenase, domain 2"/>
    <property type="match status" value="1"/>
</dbReference>
<keyword evidence="6 10" id="KW-0521">NADP</keyword>
<evidence type="ECO:0000256" key="1">
    <source>
        <dbReference type="ARBA" id="ARBA00004874"/>
    </source>
</evidence>
<feature type="binding site" description="in other chain" evidence="8">
    <location>
        <position position="196"/>
    </location>
    <ligand>
        <name>substrate</name>
        <note>ligand shared between dimeric partners</note>
    </ligand>
</feature>
<dbReference type="FunFam" id="1.20.5.320:FF:000001">
    <property type="entry name" value="6-phosphogluconate dehydrogenase, decarboxylating"/>
    <property type="match status" value="1"/>
</dbReference>
<gene>
    <name evidence="12" type="ORF">PHAVU_008G023700g</name>
</gene>
<feature type="binding site" description="in other chain" evidence="8">
    <location>
        <begin position="191"/>
        <end position="192"/>
    </location>
    <ligand>
        <name>substrate</name>
        <note>ligand shared between dimeric partners</note>
    </ligand>
</feature>
<dbReference type="EMBL" id="CM002295">
    <property type="protein sequence ID" value="ESW11363.1"/>
    <property type="molecule type" value="Genomic_DNA"/>
</dbReference>
<feature type="binding site" description="in other chain" evidence="8">
    <location>
        <position position="266"/>
    </location>
    <ligand>
        <name>substrate</name>
        <note>ligand shared between dimeric partners</note>
    </ligand>
</feature>
<keyword evidence="4 10" id="KW-0311">Gluconate utilization</keyword>
<dbReference type="GO" id="GO:0004616">
    <property type="term" value="F:phosphogluconate dehydrogenase (decarboxylating) activity"/>
    <property type="evidence" value="ECO:0007669"/>
    <property type="project" value="UniProtKB-EC"/>
</dbReference>
<feature type="domain" description="6-phosphogluconate dehydrogenase C-terminal" evidence="11">
    <location>
        <begin position="184"/>
        <end position="475"/>
    </location>
</feature>
<evidence type="ECO:0000256" key="8">
    <source>
        <dbReference type="PIRSR" id="PIRSR000109-2"/>
    </source>
</evidence>
<dbReference type="SUPFAM" id="SSF48179">
    <property type="entry name" value="6-phosphogluconate dehydrogenase C-terminal domain-like"/>
    <property type="match status" value="1"/>
</dbReference>
<dbReference type="InterPro" id="IPR036291">
    <property type="entry name" value="NAD(P)-bd_dom_sf"/>
</dbReference>
<dbReference type="GO" id="GO:0050661">
    <property type="term" value="F:NADP binding"/>
    <property type="evidence" value="ECO:0007669"/>
    <property type="project" value="InterPro"/>
</dbReference>
<reference evidence="12" key="1">
    <citation type="submission" date="2013-04" db="EMBL/GenBank/DDBJ databases">
        <authorList>
            <person name="Schmutz J."/>
            <person name="McClean P."/>
            <person name="Shu S."/>
            <person name="Cregan P."/>
            <person name="Rokhsar D."/>
            <person name="Jackson S."/>
        </authorList>
    </citation>
    <scope>NUCLEOTIDE SEQUENCE</scope>
</reference>
<dbReference type="EC" id="1.1.1.44" evidence="6 10"/>
<dbReference type="InterPro" id="IPR006114">
    <property type="entry name" value="6PGDH_C"/>
</dbReference>
<dbReference type="InterPro" id="IPR006183">
    <property type="entry name" value="Pgluconate_DH"/>
</dbReference>
<evidence type="ECO:0000256" key="5">
    <source>
        <dbReference type="ARBA" id="ARBA00023126"/>
    </source>
</evidence>
<name>V7B3B5_PHAVU</name>
<dbReference type="Pfam" id="PF00393">
    <property type="entry name" value="6PGD"/>
    <property type="match status" value="1"/>
</dbReference>
<dbReference type="PANTHER" id="PTHR11811">
    <property type="entry name" value="6-PHOSPHOGLUCONATE DEHYDROGENASE"/>
    <property type="match status" value="1"/>
</dbReference>
<feature type="binding site" evidence="9">
    <location>
        <begin position="12"/>
        <end position="17"/>
    </location>
    <ligand>
        <name>NADP(+)</name>
        <dbReference type="ChEBI" id="CHEBI:58349"/>
    </ligand>
</feature>
<comment type="pathway">
    <text evidence="1 6 10">Carbohydrate degradation; pentose phosphate pathway; D-ribulose 5-phosphate from D-glucose 6-phosphate (oxidative stage): step 3/3.</text>
</comment>